<dbReference type="EMBL" id="FNDZ01000013">
    <property type="protein sequence ID" value="SDJ31768.1"/>
    <property type="molecule type" value="Genomic_DNA"/>
</dbReference>
<reference evidence="2 3" key="1">
    <citation type="submission" date="2016-10" db="EMBL/GenBank/DDBJ databases">
        <authorList>
            <person name="de Groot N.N."/>
        </authorList>
    </citation>
    <scope>NUCLEOTIDE SEQUENCE [LARGE SCALE GENOMIC DNA]</scope>
    <source>
        <strain evidence="2 3">CGMCC 1.5058</strain>
    </source>
</reference>
<organism evidence="2 3">
    <name type="scientific">Proteiniclasticum ruminis</name>
    <dbReference type="NCBI Taxonomy" id="398199"/>
    <lineage>
        <taxon>Bacteria</taxon>
        <taxon>Bacillati</taxon>
        <taxon>Bacillota</taxon>
        <taxon>Clostridia</taxon>
        <taxon>Eubacteriales</taxon>
        <taxon>Clostridiaceae</taxon>
        <taxon>Proteiniclasticum</taxon>
    </lineage>
</organism>
<gene>
    <name evidence="2" type="ORF">SAMN05421804_11351</name>
</gene>
<evidence type="ECO:0000313" key="3">
    <source>
        <dbReference type="Proteomes" id="UP000183255"/>
    </source>
</evidence>
<dbReference type="InterPro" id="IPR051531">
    <property type="entry name" value="N-acetyltransferase"/>
</dbReference>
<dbReference type="Gene3D" id="3.40.630.30">
    <property type="match status" value="1"/>
</dbReference>
<accession>A0A1G8SR82</accession>
<sequence length="179" mass="20787">MIFMVYFETERLRFRDWTREDLPPFRKMNKDPQVMRYFPSTLEDAETDFFFERIQKEFSSSGYGLYAVELKETGEFIGFIGFHEASFPAAFTPCIEIGWRLKASAFGKGYATEGARTCIAYGFQELKFPEIYSFTAKINLPSEGVMQKIGMIKVGEFDHPNVQDGSILKEHVLYQMKNK</sequence>
<name>A0A1G8SR82_9CLOT</name>
<dbReference type="Proteomes" id="UP000183255">
    <property type="component" value="Unassembled WGS sequence"/>
</dbReference>
<dbReference type="InterPro" id="IPR000182">
    <property type="entry name" value="GNAT_dom"/>
</dbReference>
<proteinExistence type="predicted"/>
<evidence type="ECO:0000313" key="2">
    <source>
        <dbReference type="EMBL" id="SDJ31768.1"/>
    </source>
</evidence>
<dbReference type="PANTHER" id="PTHR43792">
    <property type="entry name" value="GNAT FAMILY, PUTATIVE (AFU_ORTHOLOGUE AFUA_3G00765)-RELATED-RELATED"/>
    <property type="match status" value="1"/>
</dbReference>
<dbReference type="SUPFAM" id="SSF55729">
    <property type="entry name" value="Acyl-CoA N-acyltransferases (Nat)"/>
    <property type="match status" value="1"/>
</dbReference>
<evidence type="ECO:0000259" key="1">
    <source>
        <dbReference type="PROSITE" id="PS51186"/>
    </source>
</evidence>
<dbReference type="PANTHER" id="PTHR43792:SF1">
    <property type="entry name" value="N-ACETYLTRANSFERASE DOMAIN-CONTAINING PROTEIN"/>
    <property type="match status" value="1"/>
</dbReference>
<dbReference type="Pfam" id="PF13302">
    <property type="entry name" value="Acetyltransf_3"/>
    <property type="match status" value="1"/>
</dbReference>
<protein>
    <submittedName>
        <fullName evidence="2">Ribosomal-protein-alanine N-acetyltransferase</fullName>
    </submittedName>
</protein>
<keyword evidence="2" id="KW-0808">Transferase</keyword>
<dbReference type="InterPro" id="IPR016181">
    <property type="entry name" value="Acyl_CoA_acyltransferase"/>
</dbReference>
<dbReference type="PROSITE" id="PS51186">
    <property type="entry name" value="GNAT"/>
    <property type="match status" value="1"/>
</dbReference>
<dbReference type="GO" id="GO:0016747">
    <property type="term" value="F:acyltransferase activity, transferring groups other than amino-acyl groups"/>
    <property type="evidence" value="ECO:0007669"/>
    <property type="project" value="InterPro"/>
</dbReference>
<dbReference type="AlphaFoldDB" id="A0A1G8SR82"/>
<feature type="domain" description="N-acetyltransferase" evidence="1">
    <location>
        <begin position="12"/>
        <end position="179"/>
    </location>
</feature>